<dbReference type="GO" id="GO:0017128">
    <property type="term" value="F:phospholipid scramblase activity"/>
    <property type="evidence" value="ECO:0007669"/>
    <property type="project" value="InterPro"/>
</dbReference>
<proteinExistence type="inferred from homology"/>
<dbReference type="InterPro" id="IPR005552">
    <property type="entry name" value="Scramblase"/>
</dbReference>
<dbReference type="InterPro" id="IPR025659">
    <property type="entry name" value="Tubby-like_C"/>
</dbReference>
<dbReference type="PANTHER" id="PTHR23248:SF9">
    <property type="entry name" value="PHOSPHOLIPID SCRAMBLASE"/>
    <property type="match status" value="1"/>
</dbReference>
<comment type="similarity">
    <text evidence="1 2">Belongs to the phospholipid scramblase family.</text>
</comment>
<reference evidence="3" key="1">
    <citation type="submission" date="2021-01" db="EMBL/GenBank/DDBJ databases">
        <authorList>
            <person name="Corre E."/>
            <person name="Pelletier E."/>
            <person name="Niang G."/>
            <person name="Scheremetjew M."/>
            <person name="Finn R."/>
            <person name="Kale V."/>
            <person name="Holt S."/>
            <person name="Cochrane G."/>
            <person name="Meng A."/>
            <person name="Brown T."/>
            <person name="Cohen L."/>
        </authorList>
    </citation>
    <scope>NUCLEOTIDE SEQUENCE</scope>
    <source>
        <strain evidence="3">WS</strain>
    </source>
</reference>
<protein>
    <recommendedName>
        <fullName evidence="2">Phospholipid scramblase</fullName>
    </recommendedName>
</protein>
<name>A0A7S1KPC8_9EUKA</name>
<evidence type="ECO:0000256" key="1">
    <source>
        <dbReference type="ARBA" id="ARBA00005350"/>
    </source>
</evidence>
<accession>A0A7S1KPC8</accession>
<evidence type="ECO:0000313" key="3">
    <source>
        <dbReference type="EMBL" id="CAD9080539.1"/>
    </source>
</evidence>
<dbReference type="Pfam" id="PF03803">
    <property type="entry name" value="Scramblase"/>
    <property type="match status" value="1"/>
</dbReference>
<sequence length="251" mass="28702">MIGNVRLRCSPKSGQFQHNQQLILLTPPSAFTTTMTLNFLANKHEIQLKERVNALEILTDLELGNTFDLVYSDGSSGVAAEESSALAKYFLRAGRPFTQHVYMGNQLVFDAKRTWKWIGSKMEIMAGGQCVAIIEWNWPKKFLLQREFKIYSPDKSQHLLTIKGWEFSTWICGKKPWTYRVVDANSGNQVGHIKKKFSGIIQELFTDADNFEVQFDVNMPPNLKAAVLGLVFLLNCKYYTKPKSNNNNNRR</sequence>
<dbReference type="SUPFAM" id="SSF54518">
    <property type="entry name" value="Tubby C-terminal domain-like"/>
    <property type="match status" value="1"/>
</dbReference>
<organism evidence="3">
    <name type="scientific">Percolomonas cosmopolitus</name>
    <dbReference type="NCBI Taxonomy" id="63605"/>
    <lineage>
        <taxon>Eukaryota</taxon>
        <taxon>Discoba</taxon>
        <taxon>Heterolobosea</taxon>
        <taxon>Tetramitia</taxon>
        <taxon>Eutetramitia</taxon>
        <taxon>Percolomonadidae</taxon>
        <taxon>Percolomonas</taxon>
    </lineage>
</organism>
<gene>
    <name evidence="3" type="ORF">PCOS0759_LOCUS3779</name>
</gene>
<dbReference type="AlphaFoldDB" id="A0A7S1KPC8"/>
<dbReference type="EMBL" id="HBGD01004543">
    <property type="protein sequence ID" value="CAD9080539.1"/>
    <property type="molecule type" value="Transcribed_RNA"/>
</dbReference>
<evidence type="ECO:0000256" key="2">
    <source>
        <dbReference type="RuleBase" id="RU363116"/>
    </source>
</evidence>
<dbReference type="PANTHER" id="PTHR23248">
    <property type="entry name" value="PHOSPHOLIPID SCRAMBLASE-RELATED"/>
    <property type="match status" value="1"/>
</dbReference>
<dbReference type="GO" id="GO:0005886">
    <property type="term" value="C:plasma membrane"/>
    <property type="evidence" value="ECO:0007669"/>
    <property type="project" value="TreeGrafter"/>
</dbReference>